<reference evidence="3" key="1">
    <citation type="submission" date="2016-06" db="EMBL/GenBank/DDBJ databases">
        <authorList>
            <person name="Varghese N."/>
            <person name="Submissions Spin"/>
        </authorList>
    </citation>
    <scope>NUCLEOTIDE SEQUENCE [LARGE SCALE GENOMIC DNA]</scope>
    <source>
        <strain evidence="3">DSM 44983</strain>
    </source>
</reference>
<name>A0A1C5J1Z5_9ACTN</name>
<feature type="compositionally biased region" description="Low complexity" evidence="1">
    <location>
        <begin position="122"/>
        <end position="159"/>
    </location>
</feature>
<sequence>MNYPEVFDTTGPAGLDDAYAYLSWAAVSAHHIIAEQPQTGWELLPDLLGQGWGDPDWYQRNEWLADFYATVYQRAGSLEPVEIFAVDEMGEPAAEMARLIDSVTQAWAAAAYQAAQHDEPAYDGQAYDGQGYDGQAYDGQGYDGQAYDGQGYDGQAYDGQVYGEQGYEGQAYDQQAYDGRAYDQQAYDGSGQDGSAYPGEQPGQHPDGPVEPAPEPLTDLDPDAARAVLDRVLDDEVDDLSEADQRILATVLTVEEFQYLAREYKLV</sequence>
<keyword evidence="3" id="KW-1185">Reference proteome</keyword>
<evidence type="ECO:0000313" key="2">
    <source>
        <dbReference type="EMBL" id="SCG64301.1"/>
    </source>
</evidence>
<accession>A0A1C5J1Z5</accession>
<evidence type="ECO:0000256" key="1">
    <source>
        <dbReference type="SAM" id="MobiDB-lite"/>
    </source>
</evidence>
<dbReference type="Proteomes" id="UP000198226">
    <property type="component" value="Chromosome I"/>
</dbReference>
<feature type="region of interest" description="Disordered" evidence="1">
    <location>
        <begin position="121"/>
        <end position="159"/>
    </location>
</feature>
<feature type="region of interest" description="Disordered" evidence="1">
    <location>
        <begin position="184"/>
        <end position="221"/>
    </location>
</feature>
<dbReference type="OrthoDB" id="3403906at2"/>
<gene>
    <name evidence="2" type="ORF">GA0070623_3044</name>
</gene>
<dbReference type="RefSeq" id="WP_089004062.1">
    <property type="nucleotide sequence ID" value="NZ_LT607752.1"/>
</dbReference>
<protein>
    <submittedName>
        <fullName evidence="2">Uncharacterized protein</fullName>
    </submittedName>
</protein>
<organism evidence="2 3">
    <name type="scientific">Micromonospora rifamycinica</name>
    <dbReference type="NCBI Taxonomy" id="291594"/>
    <lineage>
        <taxon>Bacteria</taxon>
        <taxon>Bacillati</taxon>
        <taxon>Actinomycetota</taxon>
        <taxon>Actinomycetes</taxon>
        <taxon>Micromonosporales</taxon>
        <taxon>Micromonosporaceae</taxon>
        <taxon>Micromonospora</taxon>
    </lineage>
</organism>
<evidence type="ECO:0000313" key="3">
    <source>
        <dbReference type="Proteomes" id="UP000198226"/>
    </source>
</evidence>
<dbReference type="EMBL" id="LT607752">
    <property type="protein sequence ID" value="SCG64301.1"/>
    <property type="molecule type" value="Genomic_DNA"/>
</dbReference>
<dbReference type="AlphaFoldDB" id="A0A1C5J1Z5"/>
<proteinExistence type="predicted"/>